<dbReference type="RefSeq" id="WP_261599513.1">
    <property type="nucleotide sequence ID" value="NZ_CP104550.1"/>
</dbReference>
<dbReference type="InterPro" id="IPR008513">
    <property type="entry name" value="tRNA(Met)_cyd_acetate_ligase"/>
</dbReference>
<dbReference type="PANTHER" id="PTHR37825">
    <property type="entry name" value="TRNA(MET) CYTIDINE ACETATE LIGASE"/>
    <property type="match status" value="1"/>
</dbReference>
<dbReference type="InterPro" id="IPR032266">
    <property type="entry name" value="HIGH_NTase1_ass"/>
</dbReference>
<dbReference type="GeneID" id="75107119"/>
<dbReference type="SUPFAM" id="SSF52374">
    <property type="entry name" value="Nucleotidylyl transferase"/>
    <property type="match status" value="1"/>
</dbReference>
<organism evidence="2">
    <name type="scientific">Methanothermobacter wolfeii</name>
    <name type="common">Methanobacterium wolfei</name>
    <dbReference type="NCBI Taxonomy" id="145261"/>
    <lineage>
        <taxon>Archaea</taxon>
        <taxon>Methanobacteriati</taxon>
        <taxon>Methanobacteriota</taxon>
        <taxon>Methanomada group</taxon>
        <taxon>Methanobacteria</taxon>
        <taxon>Methanobacteriales</taxon>
        <taxon>Methanobacteriaceae</taxon>
        <taxon>Methanothermobacter</taxon>
    </lineage>
</organism>
<proteinExistence type="predicted"/>
<gene>
    <name evidence="2" type="ORF">N5910_07665</name>
</gene>
<evidence type="ECO:0000259" key="1">
    <source>
        <dbReference type="Pfam" id="PF16581"/>
    </source>
</evidence>
<sequence>MPPEPSFLESIIERDLEIIRRDAHLRPEYGDHSPEPMIMADFTEYSPFHKGHRHCMMEARKRFPGALFVAIIPGPLERSGRGVPYIMSREARAEIAIRAGADIAVEGPPMGVMGSGQYSLCLAGMFRALDADRIPRGYRQVPGFKEVLRRISHGHRVVPRPYRIVDLDEGETVLEGPLEEDNYVIVSLARALGKVGFDFTGRFIFIERIGGVSGTRIRRAAARDELESVSHMLPPETLSVLEGEIREGRAPMHEIRLEDRIIRNAETLPRDELMDLNLFDEVTALAILRRRPYSSIKEVEAAIPGSFSRHHRQRILSVLEAKVHKGLIHKYIENYPSVIRILGFKDKQVLKEFKDRIPHRRLEIWQ</sequence>
<accession>A0A9E7RU75</accession>
<dbReference type="AlphaFoldDB" id="A0A9E7RU75"/>
<protein>
    <submittedName>
        <fullName evidence="2">Nucleotidyltransferase family protein</fullName>
    </submittedName>
</protein>
<dbReference type="Pfam" id="PF05636">
    <property type="entry name" value="HIGH_NTase1"/>
    <property type="match status" value="1"/>
</dbReference>
<reference evidence="2" key="1">
    <citation type="submission" date="2022-09" db="EMBL/GenBank/DDBJ databases">
        <title>Characterization of three MwoI isoschizomers from sequenced genome and metagenomes.</title>
        <authorList>
            <person name="Fomenkov A."/>
            <person name="Xu S.Y."/>
            <person name="Roberts R.J."/>
        </authorList>
    </citation>
    <scope>NUCLEOTIDE SEQUENCE</scope>
    <source>
        <strain evidence="2">DSM 2970</strain>
    </source>
</reference>
<name>A0A9E7RU75_METWO</name>
<dbReference type="Pfam" id="PF16581">
    <property type="entry name" value="HIGH_NTase1_ass"/>
    <property type="match status" value="1"/>
</dbReference>
<dbReference type="Gene3D" id="3.40.50.620">
    <property type="entry name" value="HUPs"/>
    <property type="match status" value="1"/>
</dbReference>
<evidence type="ECO:0000313" key="2">
    <source>
        <dbReference type="EMBL" id="UXH31408.1"/>
    </source>
</evidence>
<dbReference type="PANTHER" id="PTHR37825:SF1">
    <property type="entry name" value="TRNA(MET) CYTIDINE ACETATE LIGASE"/>
    <property type="match status" value="1"/>
</dbReference>
<dbReference type="Gene3D" id="1.20.58.620">
    <property type="match status" value="1"/>
</dbReference>
<dbReference type="Proteomes" id="UP001065373">
    <property type="component" value="Chromosome"/>
</dbReference>
<feature type="domain" description="Putative cytidyltransferase-related C-terminal region" evidence="1">
    <location>
        <begin position="140"/>
        <end position="343"/>
    </location>
</feature>
<dbReference type="EMBL" id="CP104550">
    <property type="protein sequence ID" value="UXH31408.1"/>
    <property type="molecule type" value="Genomic_DNA"/>
</dbReference>
<dbReference type="InterPro" id="IPR014729">
    <property type="entry name" value="Rossmann-like_a/b/a_fold"/>
</dbReference>